<dbReference type="Pfam" id="PF00772">
    <property type="entry name" value="DnaB"/>
    <property type="match status" value="1"/>
</dbReference>
<protein>
    <recommendedName>
        <fullName evidence="3">DNA helicase DnaB-like N-terminal domain-containing protein</fullName>
    </recommendedName>
</protein>
<name>A0A3N4GPR6_9ACTN</name>
<keyword evidence="2" id="KW-0238">DNA-binding</keyword>
<dbReference type="SUPFAM" id="SSF52540">
    <property type="entry name" value="P-loop containing nucleoside triphosphate hydrolases"/>
    <property type="match status" value="1"/>
</dbReference>
<keyword evidence="5" id="KW-1185">Reference proteome</keyword>
<keyword evidence="1" id="KW-0235">DNA replication</keyword>
<dbReference type="GO" id="GO:0005524">
    <property type="term" value="F:ATP binding"/>
    <property type="evidence" value="ECO:0007669"/>
    <property type="project" value="InterPro"/>
</dbReference>
<evidence type="ECO:0000256" key="1">
    <source>
        <dbReference type="ARBA" id="ARBA00022705"/>
    </source>
</evidence>
<dbReference type="SUPFAM" id="SSF48024">
    <property type="entry name" value="N-terminal domain of DnaB helicase"/>
    <property type="match status" value="1"/>
</dbReference>
<proteinExistence type="predicted"/>
<gene>
    <name evidence="4" type="ORF">EF294_07415</name>
</gene>
<evidence type="ECO:0000256" key="2">
    <source>
        <dbReference type="ARBA" id="ARBA00023125"/>
    </source>
</evidence>
<dbReference type="Proteomes" id="UP000267536">
    <property type="component" value="Unassembled WGS sequence"/>
</dbReference>
<feature type="domain" description="DNA helicase DnaB-like N-terminal" evidence="3">
    <location>
        <begin position="52"/>
        <end position="114"/>
    </location>
</feature>
<dbReference type="EMBL" id="RKMH01000004">
    <property type="protein sequence ID" value="RPA64903.1"/>
    <property type="molecule type" value="Genomic_DNA"/>
</dbReference>
<dbReference type="Pfam" id="PF13481">
    <property type="entry name" value="AAA_25"/>
    <property type="match status" value="1"/>
</dbReference>
<evidence type="ECO:0000313" key="5">
    <source>
        <dbReference type="Proteomes" id="UP000267536"/>
    </source>
</evidence>
<reference evidence="4 5" key="1">
    <citation type="submission" date="2018-11" db="EMBL/GenBank/DDBJ databases">
        <title>Draft genome sequence of Gordonia sp. RS15-1S isolated from rice stems.</title>
        <authorList>
            <person name="Muangham S."/>
        </authorList>
    </citation>
    <scope>NUCLEOTIDE SEQUENCE [LARGE SCALE GENOMIC DNA]</scope>
    <source>
        <strain evidence="4 5">RS15-1S</strain>
    </source>
</reference>
<dbReference type="Gene3D" id="3.40.50.300">
    <property type="entry name" value="P-loop containing nucleotide triphosphate hydrolases"/>
    <property type="match status" value="1"/>
</dbReference>
<dbReference type="InterPro" id="IPR036185">
    <property type="entry name" value="DNA_heli_DnaB-like_N_sf"/>
</dbReference>
<dbReference type="GO" id="GO:0003677">
    <property type="term" value="F:DNA binding"/>
    <property type="evidence" value="ECO:0007669"/>
    <property type="project" value="UniProtKB-KW"/>
</dbReference>
<accession>A0A3N4GPR6</accession>
<dbReference type="GO" id="GO:0003678">
    <property type="term" value="F:DNA helicase activity"/>
    <property type="evidence" value="ECO:0007669"/>
    <property type="project" value="InterPro"/>
</dbReference>
<dbReference type="InterPro" id="IPR016136">
    <property type="entry name" value="DNA_helicase_N/primase_C"/>
</dbReference>
<dbReference type="GO" id="GO:0006260">
    <property type="term" value="P:DNA replication"/>
    <property type="evidence" value="ECO:0007669"/>
    <property type="project" value="UniProtKB-KW"/>
</dbReference>
<dbReference type="OrthoDB" id="4926055at2"/>
<dbReference type="InterPro" id="IPR007693">
    <property type="entry name" value="DNA_helicase_DnaB-like_N"/>
</dbReference>
<evidence type="ECO:0000313" key="4">
    <source>
        <dbReference type="EMBL" id="RPA64903.1"/>
    </source>
</evidence>
<evidence type="ECO:0000259" key="3">
    <source>
        <dbReference type="Pfam" id="PF00772"/>
    </source>
</evidence>
<comment type="caution">
    <text evidence="4">The sequence shown here is derived from an EMBL/GenBank/DDBJ whole genome shotgun (WGS) entry which is preliminary data.</text>
</comment>
<sequence>MRGAVAAGNGVPEPWRTAVQRLRRGSATQERVACRACAPDRRAVGPVSDFSDPAAETAVLAAALAQKQVVPAVVALESSVFTVPTLRLVHDAIKQLASGSDPLDHATVARRASQGAVSREQATAVDRSVMDLIGKGDDYAVSFYLDRLTSLHTARQAHATVQRLGQMVNESLRLDDPTVLEQGVARAVEDLQALGVGHEPTEADRPMSLNELLDKKFEHRWLIPDLLEVTDRLVITGFEGTGKSYLVAQLVMCIAAGLHPFLGVPVADHAQVLVIDAENSERQTARRYRHIRDIIEKQCAKVGSAVPDWGEKVRFVIRPEGIALNESRVIRSIERAIAATQPQFVAMGPLYRLHRLDTRDEQAAKELTDAIDRLRVKYQFAVVAEAHVAHGQAGAQRALRPTGSSLFLRWPEFGYGLRPALGQEKEEHPSRVELAPWRGGREDRMWPRTLQHSITMPWGNGDPDYYQEAKRRGYV</sequence>
<dbReference type="AlphaFoldDB" id="A0A3N4GPR6"/>
<dbReference type="Gene3D" id="1.10.860.10">
    <property type="entry name" value="DNAb Helicase, Chain A"/>
    <property type="match status" value="1"/>
</dbReference>
<organism evidence="4 5">
    <name type="scientific">Gordonia oryzae</name>
    <dbReference type="NCBI Taxonomy" id="2487349"/>
    <lineage>
        <taxon>Bacteria</taxon>
        <taxon>Bacillati</taxon>
        <taxon>Actinomycetota</taxon>
        <taxon>Actinomycetes</taxon>
        <taxon>Mycobacteriales</taxon>
        <taxon>Gordoniaceae</taxon>
        <taxon>Gordonia</taxon>
    </lineage>
</organism>
<dbReference type="InterPro" id="IPR027417">
    <property type="entry name" value="P-loop_NTPase"/>
</dbReference>